<feature type="chain" id="PRO_5047247303" evidence="2">
    <location>
        <begin position="24"/>
        <end position="586"/>
    </location>
</feature>
<protein>
    <submittedName>
        <fullName evidence="3">ABC transporter substrate-binding protein</fullName>
    </submittedName>
</protein>
<feature type="signal peptide" evidence="2">
    <location>
        <begin position="1"/>
        <end position="23"/>
    </location>
</feature>
<dbReference type="Proteomes" id="UP001600943">
    <property type="component" value="Unassembled WGS sequence"/>
</dbReference>
<dbReference type="RefSeq" id="WP_095174505.1">
    <property type="nucleotide sequence ID" value="NZ_BAABYW010000002.1"/>
</dbReference>
<gene>
    <name evidence="3" type="ORF">K040078D81_59130</name>
</gene>
<accession>A0ABQ0BK17</accession>
<evidence type="ECO:0000256" key="2">
    <source>
        <dbReference type="SAM" id="SignalP"/>
    </source>
</evidence>
<feature type="region of interest" description="Disordered" evidence="1">
    <location>
        <begin position="25"/>
        <end position="52"/>
    </location>
</feature>
<keyword evidence="2" id="KW-0732">Signal</keyword>
<dbReference type="Gene3D" id="3.40.190.10">
    <property type="entry name" value="Periplasmic binding protein-like II"/>
    <property type="match status" value="2"/>
</dbReference>
<organism evidence="3 4">
    <name type="scientific">Blautia hominis</name>
    <dbReference type="NCBI Taxonomy" id="2025493"/>
    <lineage>
        <taxon>Bacteria</taxon>
        <taxon>Bacillati</taxon>
        <taxon>Bacillota</taxon>
        <taxon>Clostridia</taxon>
        <taxon>Lachnospirales</taxon>
        <taxon>Lachnospiraceae</taxon>
        <taxon>Blautia</taxon>
    </lineage>
</organism>
<evidence type="ECO:0000313" key="4">
    <source>
        <dbReference type="Proteomes" id="UP001600943"/>
    </source>
</evidence>
<sequence length="586" mass="64881">MKKRMKRLSAIFLSTAMAVSMLAGCGGKDESKKDTGKNTEKQEEGKESSADGEVEITFWDKDALETGPQNTTIADAIAEKTGVRLNVINGDAQKFKVLLAGGDLPGIVNSNYGDLGVDAQALLQSGQLIALDDLIEEHAPNIKEKFADAIEYSKEFLSNDGKLYYLPVQINKATDTKVVDRSGANLALYTRYDLYKEIGSPEIKSTDDYLEALKAMQDAEPETENGNKTYAISGWSDWGLWMWTIPYQAMSGVTNWSYGMCYDMVNKEPLATYYSEPFWNCMEFYNKAYNMGILDPEIFTQKYDNYMDKLKNGQTFVTYANWLYNTANDAYAAAGTPEKGFEIVPTGLDYMYGAYDGDKPFGWAQDYPLALTKNCEDPVKAIEMIDYLFSEEGARLLNSGVEGVHWEEVDGVPQMTKEYRDGVAANATYAQSEGFAYTKLSGLSSSQILSDGYPASLLKAAEEVKKSTTKIDEIFIADSGVADAQYPGQVIESKIASGEYKLSTEVDLTPNLIKEPSDETKNLSAQVDEYVKVGVADVIMSDPKDFEAKKASFIQSVEEKGYADVVEEMEGIWSEAQKTAKEFADK</sequence>
<evidence type="ECO:0000313" key="3">
    <source>
        <dbReference type="EMBL" id="GAA6411796.1"/>
    </source>
</evidence>
<dbReference type="PANTHER" id="PTHR43649:SF12">
    <property type="entry name" value="DIACETYLCHITOBIOSE BINDING PROTEIN DASA"/>
    <property type="match status" value="1"/>
</dbReference>
<dbReference type="SUPFAM" id="SSF53850">
    <property type="entry name" value="Periplasmic binding protein-like II"/>
    <property type="match status" value="1"/>
</dbReference>
<comment type="caution">
    <text evidence="3">The sequence shown here is derived from an EMBL/GenBank/DDBJ whole genome shotgun (WGS) entry which is preliminary data.</text>
</comment>
<dbReference type="PROSITE" id="PS51257">
    <property type="entry name" value="PROKAR_LIPOPROTEIN"/>
    <property type="match status" value="1"/>
</dbReference>
<dbReference type="EMBL" id="BAABYW010000002">
    <property type="protein sequence ID" value="GAA6411796.1"/>
    <property type="molecule type" value="Genomic_DNA"/>
</dbReference>
<reference evidence="3 4" key="1">
    <citation type="submission" date="2024-04" db="EMBL/GenBank/DDBJ databases">
        <title>Defined microbial consortia suppress multidrug-resistant proinflammatory Enterobacteriaceae via ecological control.</title>
        <authorList>
            <person name="Furuichi M."/>
            <person name="Kawaguchi T."/>
            <person name="Pust M."/>
            <person name="Yasuma K."/>
            <person name="Plichta D."/>
            <person name="Hasegawa N."/>
            <person name="Ohya T."/>
            <person name="Bhattarai S."/>
            <person name="Sasajima S."/>
            <person name="Aoto Y."/>
            <person name="Tuganbaev T."/>
            <person name="Yaginuma M."/>
            <person name="Ueda M."/>
            <person name="Okahashi N."/>
            <person name="Amafuji K."/>
            <person name="Kiridooshi Y."/>
            <person name="Sugita K."/>
            <person name="Strazar M."/>
            <person name="Skelly A."/>
            <person name="Suda W."/>
            <person name="Hattori M."/>
            <person name="Nakamoto N."/>
            <person name="Caballero S."/>
            <person name="Norman J."/>
            <person name="Olle B."/>
            <person name="Tanoue T."/>
            <person name="Arita M."/>
            <person name="Bucci V."/>
            <person name="Atarashi K."/>
            <person name="Xavier R."/>
            <person name="Honda K."/>
        </authorList>
    </citation>
    <scope>NUCLEOTIDE SEQUENCE [LARGE SCALE GENOMIC DNA]</scope>
    <source>
        <strain evidence="4">k04-0078-D8-1</strain>
    </source>
</reference>
<name>A0ABQ0BK17_9FIRM</name>
<feature type="compositionally biased region" description="Basic and acidic residues" evidence="1">
    <location>
        <begin position="27"/>
        <end position="49"/>
    </location>
</feature>
<evidence type="ECO:0000256" key="1">
    <source>
        <dbReference type="SAM" id="MobiDB-lite"/>
    </source>
</evidence>
<keyword evidence="4" id="KW-1185">Reference proteome</keyword>
<dbReference type="InterPro" id="IPR050490">
    <property type="entry name" value="Bact_solute-bd_prot1"/>
</dbReference>
<proteinExistence type="predicted"/>
<dbReference type="PANTHER" id="PTHR43649">
    <property type="entry name" value="ARABINOSE-BINDING PROTEIN-RELATED"/>
    <property type="match status" value="1"/>
</dbReference>